<dbReference type="InterPro" id="IPR050964">
    <property type="entry name" value="Striated_Muscle_Regulatory"/>
</dbReference>
<dbReference type="Gene3D" id="2.60.40.10">
    <property type="entry name" value="Immunoglobulins"/>
    <property type="match status" value="7"/>
</dbReference>
<dbReference type="SMART" id="SM00060">
    <property type="entry name" value="FN3"/>
    <property type="match status" value="6"/>
</dbReference>
<dbReference type="SUPFAM" id="SSF49265">
    <property type="entry name" value="Fibronectin type III"/>
    <property type="match status" value="4"/>
</dbReference>
<feature type="domain" description="Apple" evidence="6">
    <location>
        <begin position="734"/>
        <end position="811"/>
    </location>
</feature>
<dbReference type="CDD" id="cd00063">
    <property type="entry name" value="FN3"/>
    <property type="match status" value="6"/>
</dbReference>
<dbReference type="InterPro" id="IPR002602">
    <property type="entry name" value="DB"/>
</dbReference>
<dbReference type="Proteomes" id="UP000683360">
    <property type="component" value="Unassembled WGS sequence"/>
</dbReference>
<evidence type="ECO:0000259" key="6">
    <source>
        <dbReference type="PROSITE" id="PS50948"/>
    </source>
</evidence>
<dbReference type="InterPro" id="IPR003609">
    <property type="entry name" value="Pan_app"/>
</dbReference>
<dbReference type="InterPro" id="IPR013783">
    <property type="entry name" value="Ig-like_fold"/>
</dbReference>
<dbReference type="EMBL" id="CAJPWZ010001849">
    <property type="protein sequence ID" value="CAG2225432.1"/>
    <property type="molecule type" value="Genomic_DNA"/>
</dbReference>
<keyword evidence="3" id="KW-0732">Signal</keyword>
<dbReference type="InterPro" id="IPR003961">
    <property type="entry name" value="FN3_dom"/>
</dbReference>
<dbReference type="InterPro" id="IPR007110">
    <property type="entry name" value="Ig-like_dom"/>
</dbReference>
<dbReference type="PANTHER" id="PTHR13817:SF73">
    <property type="entry name" value="FIBRONECTIN TYPE-III DOMAIN-CONTAINING PROTEIN"/>
    <property type="match status" value="1"/>
</dbReference>
<evidence type="ECO:0000259" key="4">
    <source>
        <dbReference type="PROSITE" id="PS50835"/>
    </source>
</evidence>
<dbReference type="InterPro" id="IPR003598">
    <property type="entry name" value="Ig_sub2"/>
</dbReference>
<dbReference type="Pfam" id="PF00041">
    <property type="entry name" value="fn3"/>
    <property type="match status" value="6"/>
</dbReference>
<dbReference type="GO" id="GO:0007416">
    <property type="term" value="P:synapse assembly"/>
    <property type="evidence" value="ECO:0007669"/>
    <property type="project" value="TreeGrafter"/>
</dbReference>
<keyword evidence="8" id="KW-1185">Reference proteome</keyword>
<feature type="chain" id="PRO_5035771736" evidence="3">
    <location>
        <begin position="24"/>
        <end position="1603"/>
    </location>
</feature>
<feature type="signal peptide" evidence="3">
    <location>
        <begin position="1"/>
        <end position="23"/>
    </location>
</feature>
<name>A0A8S3SVU8_MYTED</name>
<accession>A0A8S3SVU8</accession>
<dbReference type="SUPFAM" id="SSF48726">
    <property type="entry name" value="Immunoglobulin"/>
    <property type="match status" value="2"/>
</dbReference>
<keyword evidence="2" id="KW-0472">Membrane</keyword>
<dbReference type="PROSITE" id="PS50835">
    <property type="entry name" value="IG_LIKE"/>
    <property type="match status" value="1"/>
</dbReference>
<feature type="domain" description="Fibronectin type-III" evidence="5">
    <location>
        <begin position="636"/>
        <end position="729"/>
    </location>
</feature>
<feature type="domain" description="Fibronectin type-III" evidence="5">
    <location>
        <begin position="929"/>
        <end position="1022"/>
    </location>
</feature>
<sequence length="1603" mass="176685">MATMSLTVIFTLFSSFLASAVHCSPTIITNQTAPILKSVGNTVWMLCQIKDLNNQVVNAPASYILHIFNLKTADQGFYECSVDKTNQTLTYQLQITEAPTLPPPPAVHSYNFTDCCVKEGVSSACQPVCDPFNQQLPANFDPLIACALDLPKLLKCGSDGKNHAPCCKRRLLPDICQDFCLGKVPSNLEDPHLECINKTMDIIECYEEGQNVLPLPPTSISTVANANGFVVNWQPPIKNKDLIKGFYIHYRLSADSTYKTSQKIKREMTSSSIGGLLSNKIYVIYMSSFSEYGSSQPSELITQATLGGQAPIEQNYNIQVCCDKAKIPTNCKQSLCKSNVFEDLDPAVIFSCYGYLDEMMKCVTGERNHTGCCQRNGISDECLGFCSGNMPSLDNNLSKCMIKLPLIEACVREGLATIPGPPGNIKLTEVTTTTATLSWDPPSTSANVTQYIVSYLEHSLRDRVKTPNQNTTDNTTIQLTGLTPNTEYDLTIISANDAGQSLMSPDIAFLTFDISPSEPSITPSPGPVLPYNLTECCIQKSLRKDCLKLCNYDFIISAPTTELYTIALACSNDFDKVISCGADGRDHTQCCKERQIPDNCLNVCKGDMNNADILCAFQAPQITQCFVEGIVDQPRPPSNVRIGQITAHTVTVSWSPPTGGPKAESYYVYFNTPMKTELPQVNKIMTNKTTYILQNLDSGYTYDIYIVSANSEGFSIPSPSLSAFIAPDDHSFNCSDDFTKHSDNSIDLKSVLSVKKYTQTTVAICKEKCLSASQGDQCTGFSFNTSTCLLVIGKHGNIRQEDRTDFYSRNCDFKTLIQIPKPNITTNQSWTNQQECCTNHNISDSCMPFCQTGNAFSNPATCGNEFSTVVACASDGKNHSSCCQQAGVPRSCLPYCWGAVMDKDHPVAQLCLSYTRMFVTCFTKGARTIPSMIRGFSAIDIQATYVVLSWMKPDQNCNESDCRYDVQWLSNGKSNTEYALKTTTANITNLQPESDYHITVSATNQFGSSLPSPMLNVRTRPIYKFEVNFYIRPHKVIDSGSAVRLLCEVFGAPEATVSISFKTNVKTTDRELDIDIVSKDDAGEYTCTVKQTPNAVDTVVKTLQLMVRYKPEVLHVFGAHVEPDAAKTAYLKCIFNGLPLQVTWKKMRNLSQQEMFGTYKCNGTNKFGYDVGYLKLQSDYIPPTPPSPPTPVAGNVTDCCVRGGVRGVCMELCDFTLDFAVISEDKYAECLQLLPVFASCAADGKDHSECCDKRGIKPYCQTFCQGSTPDLSDIASLLTCVDEATDIMECIEQGRILIPYAPWNVRVVQESDRIHVYWDPPKNGTAEVTEYDIYYNSSRDATVQHITVDKTITNINSIKIPQESNGISYYIWVTAGNSHGNSLPAGPRAPLTVSDFLPLAPKDLQAGAITGNTIELTWTAPEYIANIADYVVFYKIGIENKIPKELVVPVPSTKTTLRLLSLSTEYEIYVAGRTKINGIGDKSNVIRVKTDSKVHVTDKNKGKQDSGSSGGVLAAVIIIILVLVGAAVAGVLYYRRRNRHRFSEAVTFENPQYGSAHDSQIKISGLPTDSTEDNPFGYSTLQEEREFNSPMLDVDHVEFKPRK</sequence>
<dbReference type="OrthoDB" id="5843172at2759"/>
<evidence type="ECO:0000256" key="1">
    <source>
        <dbReference type="ARBA" id="ARBA00022737"/>
    </source>
</evidence>
<protein>
    <submittedName>
        <fullName evidence="7">Uncharacterized protein</fullName>
    </submittedName>
</protein>
<dbReference type="CDD" id="cd00096">
    <property type="entry name" value="Ig"/>
    <property type="match status" value="1"/>
</dbReference>
<keyword evidence="2" id="KW-1133">Transmembrane helix</keyword>
<feature type="domain" description="Fibronectin type-III" evidence="5">
    <location>
        <begin position="213"/>
        <end position="308"/>
    </location>
</feature>
<feature type="transmembrane region" description="Helical" evidence="2">
    <location>
        <begin position="1512"/>
        <end position="1534"/>
    </location>
</feature>
<evidence type="ECO:0000313" key="7">
    <source>
        <dbReference type="EMBL" id="CAG2225432.1"/>
    </source>
</evidence>
<dbReference type="PROSITE" id="PS50948">
    <property type="entry name" value="PAN"/>
    <property type="match status" value="1"/>
</dbReference>
<dbReference type="GO" id="GO:0007156">
    <property type="term" value="P:homophilic cell adhesion via plasma membrane adhesion molecules"/>
    <property type="evidence" value="ECO:0007669"/>
    <property type="project" value="TreeGrafter"/>
</dbReference>
<feature type="domain" description="Ig-like" evidence="4">
    <location>
        <begin position="1013"/>
        <end position="1104"/>
    </location>
</feature>
<dbReference type="SMART" id="SM00408">
    <property type="entry name" value="IGc2"/>
    <property type="match status" value="2"/>
</dbReference>
<dbReference type="SMART" id="SM00409">
    <property type="entry name" value="IG"/>
    <property type="match status" value="2"/>
</dbReference>
<dbReference type="PROSITE" id="PS50853">
    <property type="entry name" value="FN3"/>
    <property type="match status" value="6"/>
</dbReference>
<proteinExistence type="predicted"/>
<comment type="caution">
    <text evidence="7">The sequence shown here is derived from an EMBL/GenBank/DDBJ whole genome shotgun (WGS) entry which is preliminary data.</text>
</comment>
<dbReference type="InterPro" id="IPR036179">
    <property type="entry name" value="Ig-like_dom_sf"/>
</dbReference>
<evidence type="ECO:0000256" key="2">
    <source>
        <dbReference type="SAM" id="Phobius"/>
    </source>
</evidence>
<reference evidence="7" key="1">
    <citation type="submission" date="2021-03" db="EMBL/GenBank/DDBJ databases">
        <authorList>
            <person name="Bekaert M."/>
        </authorList>
    </citation>
    <scope>NUCLEOTIDE SEQUENCE</scope>
</reference>
<evidence type="ECO:0000256" key="3">
    <source>
        <dbReference type="SAM" id="SignalP"/>
    </source>
</evidence>
<organism evidence="7 8">
    <name type="scientific">Mytilus edulis</name>
    <name type="common">Blue mussel</name>
    <dbReference type="NCBI Taxonomy" id="6550"/>
    <lineage>
        <taxon>Eukaryota</taxon>
        <taxon>Metazoa</taxon>
        <taxon>Spiralia</taxon>
        <taxon>Lophotrochozoa</taxon>
        <taxon>Mollusca</taxon>
        <taxon>Bivalvia</taxon>
        <taxon>Autobranchia</taxon>
        <taxon>Pteriomorphia</taxon>
        <taxon>Mytilida</taxon>
        <taxon>Mytiloidea</taxon>
        <taxon>Mytilidae</taxon>
        <taxon>Mytilinae</taxon>
        <taxon>Mytilus</taxon>
    </lineage>
</organism>
<dbReference type="Pfam" id="PF01682">
    <property type="entry name" value="DB"/>
    <property type="match status" value="5"/>
</dbReference>
<gene>
    <name evidence="7" type="ORF">MEDL_38566</name>
</gene>
<dbReference type="InterPro" id="IPR003599">
    <property type="entry name" value="Ig_sub"/>
</dbReference>
<evidence type="ECO:0000313" key="8">
    <source>
        <dbReference type="Proteomes" id="UP000683360"/>
    </source>
</evidence>
<feature type="domain" description="Fibronectin type-III" evidence="5">
    <location>
        <begin position="421"/>
        <end position="517"/>
    </location>
</feature>
<feature type="domain" description="Fibronectin type-III" evidence="5">
    <location>
        <begin position="1400"/>
        <end position="1493"/>
    </location>
</feature>
<dbReference type="GO" id="GO:0045202">
    <property type="term" value="C:synapse"/>
    <property type="evidence" value="ECO:0007669"/>
    <property type="project" value="TreeGrafter"/>
</dbReference>
<dbReference type="SMART" id="SM00473">
    <property type="entry name" value="PAN_AP"/>
    <property type="match status" value="1"/>
</dbReference>
<dbReference type="InterPro" id="IPR036116">
    <property type="entry name" value="FN3_sf"/>
</dbReference>
<keyword evidence="1" id="KW-0677">Repeat</keyword>
<feature type="domain" description="Fibronectin type-III" evidence="5">
    <location>
        <begin position="1298"/>
        <end position="1396"/>
    </location>
</feature>
<dbReference type="PANTHER" id="PTHR13817">
    <property type="entry name" value="TITIN"/>
    <property type="match status" value="1"/>
</dbReference>
<evidence type="ECO:0000259" key="5">
    <source>
        <dbReference type="PROSITE" id="PS50853"/>
    </source>
</evidence>
<keyword evidence="2" id="KW-0812">Transmembrane</keyword>